<evidence type="ECO:0000256" key="1">
    <source>
        <dbReference type="SAM" id="SignalP"/>
    </source>
</evidence>
<name>A0A2T3JGT0_9GAMM</name>
<dbReference type="Proteomes" id="UP000240987">
    <property type="component" value="Unassembled WGS sequence"/>
</dbReference>
<sequence length="103" mass="11179">MKLLNTAVAVMCVVFSTVTLADMKVVDTANGAWVTVSEQGAPVANAEVTVKNVPQSKGTYMTNENGRVFVPLSLNSSRSVKYNAVTENGTEYNRYAFHSDSKR</sequence>
<keyword evidence="3" id="KW-1185">Reference proteome</keyword>
<accession>A0A2T3JGT0</accession>
<gene>
    <name evidence="2" type="ORF">C9J12_13030</name>
</gene>
<evidence type="ECO:0000313" key="2">
    <source>
        <dbReference type="EMBL" id="PSU48133.1"/>
    </source>
</evidence>
<evidence type="ECO:0008006" key="4">
    <source>
        <dbReference type="Google" id="ProtNLM"/>
    </source>
</evidence>
<dbReference type="RefSeq" id="WP_006230037.1">
    <property type="nucleotide sequence ID" value="NZ_PYMJ01000011.1"/>
</dbReference>
<dbReference type="OrthoDB" id="5816674at2"/>
<proteinExistence type="predicted"/>
<evidence type="ECO:0000313" key="3">
    <source>
        <dbReference type="Proteomes" id="UP000240987"/>
    </source>
</evidence>
<protein>
    <recommendedName>
        <fullName evidence="4">Carboxypeptidase regulatory-like domain-containing protein</fullName>
    </recommendedName>
</protein>
<organism evidence="2 3">
    <name type="scientific">Photobacterium frigidiphilum</name>
    <dbReference type="NCBI Taxonomy" id="264736"/>
    <lineage>
        <taxon>Bacteria</taxon>
        <taxon>Pseudomonadati</taxon>
        <taxon>Pseudomonadota</taxon>
        <taxon>Gammaproteobacteria</taxon>
        <taxon>Vibrionales</taxon>
        <taxon>Vibrionaceae</taxon>
        <taxon>Photobacterium</taxon>
    </lineage>
</organism>
<dbReference type="EMBL" id="PYMJ01000011">
    <property type="protein sequence ID" value="PSU48133.1"/>
    <property type="molecule type" value="Genomic_DNA"/>
</dbReference>
<comment type="caution">
    <text evidence="2">The sequence shown here is derived from an EMBL/GenBank/DDBJ whole genome shotgun (WGS) entry which is preliminary data.</text>
</comment>
<feature type="chain" id="PRO_5015467856" description="Carboxypeptidase regulatory-like domain-containing protein" evidence="1">
    <location>
        <begin position="22"/>
        <end position="103"/>
    </location>
</feature>
<keyword evidence="1" id="KW-0732">Signal</keyword>
<feature type="signal peptide" evidence="1">
    <location>
        <begin position="1"/>
        <end position="21"/>
    </location>
</feature>
<dbReference type="AlphaFoldDB" id="A0A2T3JGT0"/>
<reference evidence="2 3" key="1">
    <citation type="submission" date="2018-01" db="EMBL/GenBank/DDBJ databases">
        <title>Whole genome sequencing of Histamine producing bacteria.</title>
        <authorList>
            <person name="Butler K."/>
        </authorList>
    </citation>
    <scope>NUCLEOTIDE SEQUENCE [LARGE SCALE GENOMIC DNA]</scope>
    <source>
        <strain evidence="2 3">JCM 12947</strain>
    </source>
</reference>